<reference evidence="2" key="1">
    <citation type="journal article" date="2021" name="Mol. Plant Pathol.">
        <title>A 20-kb lineage-specific genomic region tames virulence in pathogenic amphidiploid Verticillium longisporum.</title>
        <authorList>
            <person name="Harting R."/>
            <person name="Starke J."/>
            <person name="Kusch H."/>
            <person name="Poggeler S."/>
            <person name="Maurus I."/>
            <person name="Schluter R."/>
            <person name="Landesfeind M."/>
            <person name="Bulla I."/>
            <person name="Nowrousian M."/>
            <person name="de Jonge R."/>
            <person name="Stahlhut G."/>
            <person name="Hoff K.J."/>
            <person name="Asshauer K.P."/>
            <person name="Thurmer A."/>
            <person name="Stanke M."/>
            <person name="Daniel R."/>
            <person name="Morgenstern B."/>
            <person name="Thomma B.P.H.J."/>
            <person name="Kronstad J.W."/>
            <person name="Braus-Stromeyer S.A."/>
            <person name="Braus G.H."/>
        </authorList>
    </citation>
    <scope>NUCLEOTIDE SEQUENCE</scope>
    <source>
        <strain evidence="2">Vl32</strain>
    </source>
</reference>
<name>A0A8I2Z7U9_VERLO</name>
<gene>
    <name evidence="2" type="ORF">HYQ45_015833</name>
</gene>
<sequence length="72" mass="7478">MGPRQVLSAGVGDDRSSLQGRCHVPAQPQGLRRLSTASSEAAVLPSASSKHSSSKGEFTWALRDSIAIASKS</sequence>
<dbReference type="EMBL" id="JAEMWZ010000444">
    <property type="protein sequence ID" value="KAG7117444.1"/>
    <property type="molecule type" value="Genomic_DNA"/>
</dbReference>
<evidence type="ECO:0000313" key="2">
    <source>
        <dbReference type="EMBL" id="KAG7117444.1"/>
    </source>
</evidence>
<dbReference type="AlphaFoldDB" id="A0A8I2Z7U9"/>
<proteinExistence type="predicted"/>
<dbReference type="Proteomes" id="UP000689129">
    <property type="component" value="Unassembled WGS sequence"/>
</dbReference>
<evidence type="ECO:0000256" key="1">
    <source>
        <dbReference type="SAM" id="MobiDB-lite"/>
    </source>
</evidence>
<protein>
    <submittedName>
        <fullName evidence="2">Uncharacterized protein</fullName>
    </submittedName>
</protein>
<comment type="caution">
    <text evidence="2">The sequence shown here is derived from an EMBL/GenBank/DDBJ whole genome shotgun (WGS) entry which is preliminary data.</text>
</comment>
<accession>A0A8I2Z7U9</accession>
<feature type="region of interest" description="Disordered" evidence="1">
    <location>
        <begin position="1"/>
        <end position="56"/>
    </location>
</feature>
<evidence type="ECO:0000313" key="3">
    <source>
        <dbReference type="Proteomes" id="UP000689129"/>
    </source>
</evidence>
<organism evidence="2 3">
    <name type="scientific">Verticillium longisporum</name>
    <name type="common">Verticillium dahliae var. longisporum</name>
    <dbReference type="NCBI Taxonomy" id="100787"/>
    <lineage>
        <taxon>Eukaryota</taxon>
        <taxon>Fungi</taxon>
        <taxon>Dikarya</taxon>
        <taxon>Ascomycota</taxon>
        <taxon>Pezizomycotina</taxon>
        <taxon>Sordariomycetes</taxon>
        <taxon>Hypocreomycetidae</taxon>
        <taxon>Glomerellales</taxon>
        <taxon>Plectosphaerellaceae</taxon>
        <taxon>Verticillium</taxon>
    </lineage>
</organism>